<evidence type="ECO:0000259" key="3">
    <source>
        <dbReference type="Pfam" id="PF13649"/>
    </source>
</evidence>
<dbReference type="CDD" id="cd02440">
    <property type="entry name" value="AdoMet_MTases"/>
    <property type="match status" value="1"/>
</dbReference>
<comment type="caution">
    <text evidence="4">The sequence shown here is derived from an EMBL/GenBank/DDBJ whole genome shotgun (WGS) entry which is preliminary data.</text>
</comment>
<evidence type="ECO:0000256" key="2">
    <source>
        <dbReference type="ARBA" id="ARBA00022679"/>
    </source>
</evidence>
<organism evidence="4 5">
    <name type="scientific">Geobacillus kaustophilus</name>
    <dbReference type="NCBI Taxonomy" id="1462"/>
    <lineage>
        <taxon>Bacteria</taxon>
        <taxon>Bacillati</taxon>
        <taxon>Bacillota</taxon>
        <taxon>Bacilli</taxon>
        <taxon>Bacillales</taxon>
        <taxon>Anoxybacillaceae</taxon>
        <taxon>Geobacillus</taxon>
        <taxon>Geobacillus thermoleovorans group</taxon>
    </lineage>
</organism>
<proteinExistence type="predicted"/>
<gene>
    <name evidence="4" type="ORF">LG52_470</name>
</gene>
<name>A0A0D8BU99_GEOKU</name>
<dbReference type="AlphaFoldDB" id="A0A0D8BU99"/>
<evidence type="ECO:0000313" key="5">
    <source>
        <dbReference type="Proteomes" id="UP000032522"/>
    </source>
</evidence>
<dbReference type="InterPro" id="IPR029063">
    <property type="entry name" value="SAM-dependent_MTases_sf"/>
</dbReference>
<dbReference type="SUPFAM" id="SSF53335">
    <property type="entry name" value="S-adenosyl-L-methionine-dependent methyltransferases"/>
    <property type="match status" value="1"/>
</dbReference>
<dbReference type="PANTHER" id="PTHR43861">
    <property type="entry name" value="TRANS-ACONITATE 2-METHYLTRANSFERASE-RELATED"/>
    <property type="match status" value="1"/>
</dbReference>
<dbReference type="EMBL" id="JYBP01000003">
    <property type="protein sequence ID" value="KJE27736.1"/>
    <property type="molecule type" value="Genomic_DNA"/>
</dbReference>
<dbReference type="Gene3D" id="2.20.25.110">
    <property type="entry name" value="S-adenosyl-L-methionine-dependent methyltransferases"/>
    <property type="match status" value="1"/>
</dbReference>
<evidence type="ECO:0000313" key="4">
    <source>
        <dbReference type="EMBL" id="KJE27736.1"/>
    </source>
</evidence>
<dbReference type="Gene3D" id="3.40.50.150">
    <property type="entry name" value="Vaccinia Virus protein VP39"/>
    <property type="match status" value="1"/>
</dbReference>
<dbReference type="PATRIC" id="fig|1462.6.peg.597"/>
<dbReference type="Pfam" id="PF13649">
    <property type="entry name" value="Methyltransf_25"/>
    <property type="match status" value="1"/>
</dbReference>
<evidence type="ECO:0000256" key="1">
    <source>
        <dbReference type="ARBA" id="ARBA00022603"/>
    </source>
</evidence>
<dbReference type="RefSeq" id="WP_044730769.1">
    <property type="nucleotide sequence ID" value="NZ_JYBP01000003.1"/>
</dbReference>
<dbReference type="PANTHER" id="PTHR43861:SF1">
    <property type="entry name" value="TRANS-ACONITATE 2-METHYLTRANSFERASE"/>
    <property type="match status" value="1"/>
</dbReference>
<protein>
    <submittedName>
        <fullName evidence="4">Methyltransferase small domain protein</fullName>
    </submittedName>
</protein>
<dbReference type="Proteomes" id="UP000032522">
    <property type="component" value="Unassembled WGS sequence"/>
</dbReference>
<keyword evidence="2 4" id="KW-0808">Transferase</keyword>
<dbReference type="GO" id="GO:0008168">
    <property type="term" value="F:methyltransferase activity"/>
    <property type="evidence" value="ECO:0007669"/>
    <property type="project" value="UniProtKB-KW"/>
</dbReference>
<dbReference type="InterPro" id="IPR041698">
    <property type="entry name" value="Methyltransf_25"/>
</dbReference>
<dbReference type="GO" id="GO:0032259">
    <property type="term" value="P:methylation"/>
    <property type="evidence" value="ECO:0007669"/>
    <property type="project" value="UniProtKB-KW"/>
</dbReference>
<feature type="domain" description="Methyltransferase" evidence="3">
    <location>
        <begin position="41"/>
        <end position="136"/>
    </location>
</feature>
<reference evidence="4 5" key="1">
    <citation type="submission" date="2015-01" db="EMBL/GenBank/DDBJ databases">
        <authorList>
            <person name="Filippidou S."/>
            <person name="Jeanneret N."/>
            <person name="Russel-Delif L."/>
            <person name="Junier T."/>
            <person name="Wunderlin T."/>
            <person name="Molina V."/>
            <person name="Johnson S.L."/>
            <person name="Davenport K.W."/>
            <person name="Chain P.S."/>
            <person name="Dorador C."/>
            <person name="Junier P."/>
        </authorList>
    </citation>
    <scope>NUCLEOTIDE SEQUENCE [LARGE SCALE GENOMIC DNA]</scope>
    <source>
        <strain evidence="4 5">Et7/4</strain>
    </source>
</reference>
<keyword evidence="1 4" id="KW-0489">Methyltransferase</keyword>
<dbReference type="OrthoDB" id="9811589at2"/>
<sequence>MTYGRFADWYDALMAEAPYDAWQSFVERAFAQYAKRPGRRVMDIGCGTGKLAIRLAKAGWQVSGVDVSEHMLAIAQAKAEAAGVDVPFFEQNMAELDGFSDLDGAFIFCDALNYLTGEEDVKRTFAAVYRSLGGGGLLLFDVHSVYKTDVLFRDAVFADQDEDISYIWTCHPLDWPHSVGHELTFFVRCGALYERYDEWHEQRTFERAAYEQWLYDAGFEVLEVTADFTDAPPTETAERLFFVARKR</sequence>
<accession>A0A0D8BU99</accession>